<evidence type="ECO:0000313" key="9">
    <source>
        <dbReference type="EMBL" id="SHM53259.1"/>
    </source>
</evidence>
<dbReference type="GO" id="GO:0055085">
    <property type="term" value="P:transmembrane transport"/>
    <property type="evidence" value="ECO:0007669"/>
    <property type="project" value="InterPro"/>
</dbReference>
<keyword evidence="2 7" id="KW-0813">Transport</keyword>
<dbReference type="InterPro" id="IPR035906">
    <property type="entry name" value="MetI-like_sf"/>
</dbReference>
<gene>
    <name evidence="9" type="ORF">SAMN02746066_02329</name>
</gene>
<feature type="transmembrane region" description="Helical" evidence="7">
    <location>
        <begin position="75"/>
        <end position="100"/>
    </location>
</feature>
<keyword evidence="5 7" id="KW-1133">Transmembrane helix</keyword>
<evidence type="ECO:0000256" key="7">
    <source>
        <dbReference type="RuleBase" id="RU363032"/>
    </source>
</evidence>
<dbReference type="Gene3D" id="1.10.3720.10">
    <property type="entry name" value="MetI-like"/>
    <property type="match status" value="1"/>
</dbReference>
<reference evidence="9 10" key="1">
    <citation type="submission" date="2016-11" db="EMBL/GenBank/DDBJ databases">
        <authorList>
            <person name="Jaros S."/>
            <person name="Januszkiewicz K."/>
            <person name="Wedrychowicz H."/>
        </authorList>
    </citation>
    <scope>NUCLEOTIDE SEQUENCE [LARGE SCALE GENOMIC DNA]</scope>
    <source>
        <strain evidence="9 10">DSM 15930</strain>
    </source>
</reference>
<accession>A0A1M7JJH4</accession>
<evidence type="ECO:0000256" key="3">
    <source>
        <dbReference type="ARBA" id="ARBA00022475"/>
    </source>
</evidence>
<dbReference type="PROSITE" id="PS50928">
    <property type="entry name" value="ABC_TM1"/>
    <property type="match status" value="1"/>
</dbReference>
<feature type="transmembrane region" description="Helical" evidence="7">
    <location>
        <begin position="144"/>
        <end position="165"/>
    </location>
</feature>
<keyword evidence="10" id="KW-1185">Reference proteome</keyword>
<feature type="transmembrane region" description="Helical" evidence="7">
    <location>
        <begin position="185"/>
        <end position="207"/>
    </location>
</feature>
<evidence type="ECO:0000259" key="8">
    <source>
        <dbReference type="PROSITE" id="PS50928"/>
    </source>
</evidence>
<evidence type="ECO:0000256" key="1">
    <source>
        <dbReference type="ARBA" id="ARBA00004651"/>
    </source>
</evidence>
<name>A0A1M7JJH4_9FIRM</name>
<dbReference type="PANTHER" id="PTHR43744:SF9">
    <property type="entry name" value="POLYGALACTURONAN_RHAMNOGALACTURONAN TRANSPORT SYSTEM PERMEASE PROTEIN YTCP"/>
    <property type="match status" value="1"/>
</dbReference>
<keyword evidence="4 7" id="KW-0812">Transmembrane</keyword>
<feature type="transmembrane region" description="Helical" evidence="7">
    <location>
        <begin position="112"/>
        <end position="132"/>
    </location>
</feature>
<evidence type="ECO:0000256" key="4">
    <source>
        <dbReference type="ARBA" id="ARBA00022692"/>
    </source>
</evidence>
<dbReference type="PANTHER" id="PTHR43744">
    <property type="entry name" value="ABC TRANSPORTER PERMEASE PROTEIN MG189-RELATED-RELATED"/>
    <property type="match status" value="1"/>
</dbReference>
<dbReference type="InterPro" id="IPR000515">
    <property type="entry name" value="MetI-like"/>
</dbReference>
<dbReference type="AlphaFoldDB" id="A0A1M7JJH4"/>
<dbReference type="OrthoDB" id="157184at2"/>
<organism evidence="9 10">
    <name type="scientific">Anaerosporobacter mobilis DSM 15930</name>
    <dbReference type="NCBI Taxonomy" id="1120996"/>
    <lineage>
        <taxon>Bacteria</taxon>
        <taxon>Bacillati</taxon>
        <taxon>Bacillota</taxon>
        <taxon>Clostridia</taxon>
        <taxon>Lachnospirales</taxon>
        <taxon>Lachnospiraceae</taxon>
        <taxon>Anaerosporobacter</taxon>
    </lineage>
</organism>
<keyword evidence="6 7" id="KW-0472">Membrane</keyword>
<comment type="subcellular location">
    <subcellularLocation>
        <location evidence="1 7">Cell membrane</location>
        <topology evidence="1 7">Multi-pass membrane protein</topology>
    </subcellularLocation>
</comment>
<dbReference type="Proteomes" id="UP000184038">
    <property type="component" value="Unassembled WGS sequence"/>
</dbReference>
<proteinExistence type="inferred from homology"/>
<dbReference type="Pfam" id="PF00528">
    <property type="entry name" value="BPD_transp_1"/>
    <property type="match status" value="1"/>
</dbReference>
<dbReference type="STRING" id="1120996.SAMN02746066_02329"/>
<evidence type="ECO:0000256" key="2">
    <source>
        <dbReference type="ARBA" id="ARBA00022448"/>
    </source>
</evidence>
<protein>
    <submittedName>
        <fullName evidence="9">Putative aldouronate transport system permease protein</fullName>
    </submittedName>
</protein>
<sequence>MIENRSFSSRARVSIIYCIVILLGLVCLLPLWNIVAISFSSSAAVTANKVGLAPVDFTTVAYKKIIEDSQFWRSFMISVVRVILAVILNTVLVVLMAYPLTKSTREFRGRNLYMNLLIFAMLFNGGMIPSFILVKELGLLNSIWALVLPGALPIFNVILVMNFFLGIPKSLEEAAIIDGANPLQVLIKILVPCAKPCIATIVLFSIVGSWNDFFSGLIYIQKPRNYPIMTYIQSLNVDIQELLKSGMSSSSLGNLSELSNKNLNAAKIVVAVIPLLLIYPILQKYLITGIVMGSVKE</sequence>
<evidence type="ECO:0000313" key="10">
    <source>
        <dbReference type="Proteomes" id="UP000184038"/>
    </source>
</evidence>
<evidence type="ECO:0000256" key="6">
    <source>
        <dbReference type="ARBA" id="ARBA00023136"/>
    </source>
</evidence>
<dbReference type="EMBL" id="FRCP01000011">
    <property type="protein sequence ID" value="SHM53259.1"/>
    <property type="molecule type" value="Genomic_DNA"/>
</dbReference>
<feature type="domain" description="ABC transmembrane type-1" evidence="8">
    <location>
        <begin position="71"/>
        <end position="282"/>
    </location>
</feature>
<feature type="transmembrane region" description="Helical" evidence="7">
    <location>
        <begin position="265"/>
        <end position="282"/>
    </location>
</feature>
<keyword evidence="3" id="KW-1003">Cell membrane</keyword>
<dbReference type="CDD" id="cd06261">
    <property type="entry name" value="TM_PBP2"/>
    <property type="match status" value="1"/>
</dbReference>
<dbReference type="GO" id="GO:0005886">
    <property type="term" value="C:plasma membrane"/>
    <property type="evidence" value="ECO:0007669"/>
    <property type="project" value="UniProtKB-SubCell"/>
</dbReference>
<dbReference type="RefSeq" id="WP_073287807.1">
    <property type="nucleotide sequence ID" value="NZ_FRCP01000011.1"/>
</dbReference>
<comment type="similarity">
    <text evidence="7">Belongs to the binding-protein-dependent transport system permease family.</text>
</comment>
<evidence type="ECO:0000256" key="5">
    <source>
        <dbReference type="ARBA" id="ARBA00022989"/>
    </source>
</evidence>
<feature type="transmembrane region" description="Helical" evidence="7">
    <location>
        <begin position="12"/>
        <end position="32"/>
    </location>
</feature>
<dbReference type="SUPFAM" id="SSF161098">
    <property type="entry name" value="MetI-like"/>
    <property type="match status" value="1"/>
</dbReference>